<feature type="binding site" evidence="6">
    <location>
        <position position="320"/>
    </location>
    <ligand>
        <name>CoA</name>
        <dbReference type="ChEBI" id="CHEBI:57287"/>
    </ligand>
</feature>
<dbReference type="InterPro" id="IPR032387">
    <property type="entry name" value="ACAS_N"/>
</dbReference>
<keyword evidence="2 6" id="KW-0436">Ligase</keyword>
<keyword evidence="5 6" id="KW-0007">Acetylation</keyword>
<dbReference type="PANTHER" id="PTHR24095:SF14">
    <property type="entry name" value="ACETYL-COENZYME A SYNTHETASE 1"/>
    <property type="match status" value="1"/>
</dbReference>
<dbReference type="CDD" id="cd05966">
    <property type="entry name" value="ACS"/>
    <property type="match status" value="1"/>
</dbReference>
<dbReference type="GO" id="GO:0016208">
    <property type="term" value="F:AMP binding"/>
    <property type="evidence" value="ECO:0007669"/>
    <property type="project" value="InterPro"/>
</dbReference>
<evidence type="ECO:0000256" key="1">
    <source>
        <dbReference type="ARBA" id="ARBA00006432"/>
    </source>
</evidence>
<dbReference type="FunFam" id="3.40.50.12780:FF:000001">
    <property type="entry name" value="Acetyl-coenzyme A synthetase"/>
    <property type="match status" value="1"/>
</dbReference>
<evidence type="ECO:0000256" key="2">
    <source>
        <dbReference type="ARBA" id="ARBA00022598"/>
    </source>
</evidence>
<comment type="similarity">
    <text evidence="1 6">Belongs to the ATP-dependent AMP-binding enzyme family.</text>
</comment>
<dbReference type="HAMAP" id="MF_01123">
    <property type="entry name" value="Ac_CoA_synth"/>
    <property type="match status" value="1"/>
</dbReference>
<keyword evidence="4 6" id="KW-0067">ATP-binding</keyword>
<feature type="domain" description="Acetyl-coenzyme A synthetase N-terminal" evidence="9">
    <location>
        <begin position="32"/>
        <end position="84"/>
    </location>
</feature>
<keyword evidence="6" id="KW-0460">Magnesium</keyword>
<dbReference type="AlphaFoldDB" id="A0A4Q9HVK3"/>
<accession>A0A4Q9HVK3</accession>
<dbReference type="NCBIfam" id="TIGR02188">
    <property type="entry name" value="Ac_CoA_lig_AcsA"/>
    <property type="match status" value="1"/>
</dbReference>
<feature type="binding site" evidence="6">
    <location>
        <begin position="396"/>
        <end position="398"/>
    </location>
    <ligand>
        <name>ATP</name>
        <dbReference type="ChEBI" id="CHEBI:30616"/>
    </ligand>
</feature>
<comment type="caution">
    <text evidence="10">The sequence shown here is derived from an EMBL/GenBank/DDBJ whole genome shotgun (WGS) entry which is preliminary data.</text>
</comment>
<dbReference type="PANTHER" id="PTHR24095">
    <property type="entry name" value="ACETYL-COENZYME A SYNTHETASE"/>
    <property type="match status" value="1"/>
</dbReference>
<dbReference type="InterPro" id="IPR011904">
    <property type="entry name" value="Ac_CoA_lig"/>
</dbReference>
<dbReference type="GO" id="GO:0005829">
    <property type="term" value="C:cytosol"/>
    <property type="evidence" value="ECO:0007669"/>
    <property type="project" value="TreeGrafter"/>
</dbReference>
<dbReference type="SUPFAM" id="SSF56801">
    <property type="entry name" value="Acetyl-CoA synthetase-like"/>
    <property type="match status" value="1"/>
</dbReference>
<dbReference type="InterPro" id="IPR000873">
    <property type="entry name" value="AMP-dep_synth/lig_dom"/>
</dbReference>
<feature type="domain" description="AMP-dependent synthetase/ligase" evidence="7">
    <location>
        <begin position="92"/>
        <end position="479"/>
    </location>
</feature>
<evidence type="ECO:0000259" key="9">
    <source>
        <dbReference type="Pfam" id="PF16177"/>
    </source>
</evidence>
<dbReference type="GO" id="GO:0005524">
    <property type="term" value="F:ATP binding"/>
    <property type="evidence" value="ECO:0007669"/>
    <property type="project" value="UniProtKB-KW"/>
</dbReference>
<name>A0A4Q9HVK3_STRKA</name>
<dbReference type="InterPro" id="IPR045851">
    <property type="entry name" value="AMP-bd_C_sf"/>
</dbReference>
<dbReference type="GO" id="GO:0003987">
    <property type="term" value="F:acetate-CoA ligase activity"/>
    <property type="evidence" value="ECO:0007669"/>
    <property type="project" value="UniProtKB-UniRule"/>
</dbReference>
<evidence type="ECO:0000259" key="7">
    <source>
        <dbReference type="Pfam" id="PF00501"/>
    </source>
</evidence>
<evidence type="ECO:0000256" key="6">
    <source>
        <dbReference type="HAMAP-Rule" id="MF_01123"/>
    </source>
</evidence>
<feature type="domain" description="AMP-binding enzyme C-terminal" evidence="8">
    <location>
        <begin position="540"/>
        <end position="618"/>
    </location>
</feature>
<comment type="cofactor">
    <cofactor evidence="6">
        <name>Mg(2+)</name>
        <dbReference type="ChEBI" id="CHEBI:18420"/>
    </cofactor>
</comment>
<dbReference type="GO" id="GO:0046872">
    <property type="term" value="F:metal ion binding"/>
    <property type="evidence" value="ECO:0007669"/>
    <property type="project" value="UniProtKB-KW"/>
</dbReference>
<gene>
    <name evidence="10" type="primary">acs</name>
    <name evidence="6" type="synonym">acsA</name>
    <name evidence="10" type="ORF">EYS09_13280</name>
</gene>
<dbReference type="PROSITE" id="PS00455">
    <property type="entry name" value="AMP_BINDING"/>
    <property type="match status" value="1"/>
</dbReference>
<dbReference type="GO" id="GO:0019427">
    <property type="term" value="P:acetyl-CoA biosynthetic process from acetate"/>
    <property type="evidence" value="ECO:0007669"/>
    <property type="project" value="UniProtKB-UniRule"/>
</dbReference>
<dbReference type="InterPro" id="IPR042099">
    <property type="entry name" value="ANL_N_sf"/>
</dbReference>
<evidence type="ECO:0000313" key="11">
    <source>
        <dbReference type="Proteomes" id="UP000292452"/>
    </source>
</evidence>
<dbReference type="Proteomes" id="UP000292452">
    <property type="component" value="Unassembled WGS sequence"/>
</dbReference>
<protein>
    <recommendedName>
        <fullName evidence="6">Acetyl-coenzyme A synthetase</fullName>
        <shortName evidence="6">AcCoA synthetase</shortName>
        <shortName evidence="6">Acs</shortName>
        <ecNumber evidence="6">6.2.1.1</ecNumber>
    </recommendedName>
    <alternativeName>
        <fullName evidence="6">Acetate--CoA ligase</fullName>
    </alternativeName>
    <alternativeName>
        <fullName evidence="6">Acyl-activating enzyme</fullName>
    </alternativeName>
</protein>
<feature type="binding site" evidence="6">
    <location>
        <position position="509"/>
    </location>
    <ligand>
        <name>ATP</name>
        <dbReference type="ChEBI" id="CHEBI:30616"/>
    </ligand>
</feature>
<keyword evidence="11" id="KW-1185">Reference proteome</keyword>
<dbReference type="EMBL" id="SIXH01000092">
    <property type="protein sequence ID" value="TBO59213.1"/>
    <property type="molecule type" value="Genomic_DNA"/>
</dbReference>
<feature type="binding site" evidence="6">
    <location>
        <position position="546"/>
    </location>
    <ligand>
        <name>Mg(2+)</name>
        <dbReference type="ChEBI" id="CHEBI:18420"/>
    </ligand>
</feature>
<evidence type="ECO:0000256" key="3">
    <source>
        <dbReference type="ARBA" id="ARBA00022741"/>
    </source>
</evidence>
<feature type="binding site" evidence="6">
    <location>
        <position position="524"/>
    </location>
    <ligand>
        <name>ATP</name>
        <dbReference type="ChEBI" id="CHEBI:30616"/>
    </ligand>
</feature>
<dbReference type="InterPro" id="IPR020845">
    <property type="entry name" value="AMP-binding_CS"/>
</dbReference>
<feature type="modified residue" description="N6-acetyllysine" evidence="6">
    <location>
        <position position="618"/>
    </location>
</feature>
<reference evidence="10 11" key="1">
    <citation type="submission" date="2019-02" db="EMBL/GenBank/DDBJ databases">
        <title>Draft Genome Sequence of Streptomyces sp. AM-2504, identified by 16S rRNA comparative analysis as a Streptomyces Kasugaensis strain.</title>
        <authorList>
            <person name="Napolioni V."/>
            <person name="Giuliodori A.M."/>
            <person name="Spurio R."/>
            <person name="Fabbretti A."/>
        </authorList>
    </citation>
    <scope>NUCLEOTIDE SEQUENCE [LARGE SCALE GENOMIC DNA]</scope>
    <source>
        <strain evidence="10 11">AM-2504</strain>
    </source>
</reference>
<dbReference type="EC" id="6.2.1.1" evidence="6"/>
<proteinExistence type="inferred from homology"/>
<dbReference type="Pfam" id="PF13193">
    <property type="entry name" value="AMP-binding_C"/>
    <property type="match status" value="1"/>
</dbReference>
<keyword evidence="3 6" id="KW-0547">Nucleotide-binding</keyword>
<evidence type="ECO:0000256" key="5">
    <source>
        <dbReference type="ARBA" id="ARBA00022990"/>
    </source>
</evidence>
<evidence type="ECO:0000256" key="4">
    <source>
        <dbReference type="ARBA" id="ARBA00022840"/>
    </source>
</evidence>
<sequence>MDEHPSLSNLLKEERRFDPPADLAANANVTAAAYEQAAEDRLGFWAEQAKRLTWQTPPTQTLDWSNAPFAKWFADGKLNVAYNCVDRHVENGLGDRVAIHFEGESGDSRAITYAELQREVSRAANALIELGVHTGDRVAIYMPMIPETVIAMLACARLGAPHSLVFGGFSAEALATRINDADARVVITADGGYRRGKPSALKPAVDEALTKPGTENVRSVLVVRRTGQDLAEAGGTWTEGRDVWWHELVERQSPTHTPEAFDAEHPLFILYTSGTTGKPKGILHTTGGYLTQVSYTHHAVFDLKPETDVFWCTADVGWVTGHSYITYGPLSNGATEVIYEGTPDTPHQGRWWEIVQKYGVTILYTAPTAIRACMKWGDDIPAKYDLSSLRLLGSVGEPINPEAWIWYRKHIGADRTPIVDTWWQTETGAMMLSPLPGVTATKPGSAQVALPGIAATVVDDDAREVPDGAGGYLVLTEPWPSMLRTIWGDDQRYIDTYWSRFEGKYFAGDGAKKDSDGDIWLLGRVDDVMLVSGHNISTTEVESALVSHPKVAEAAVVGATDPQTTQAICAFVILRGGAEEGAGLVDELRAHVAQQLGPIAKPKRIMPVAELPKTRSGKIMRRLLRDVAENRDLGDVSTLTDSSVMDLIQAKLPSTSGED</sequence>
<dbReference type="Pfam" id="PF16177">
    <property type="entry name" value="ACAS_N"/>
    <property type="match status" value="1"/>
</dbReference>
<dbReference type="NCBIfam" id="NF001208">
    <property type="entry name" value="PRK00174.1"/>
    <property type="match status" value="1"/>
</dbReference>
<evidence type="ECO:0000259" key="8">
    <source>
        <dbReference type="Pfam" id="PF13193"/>
    </source>
</evidence>
<comment type="caution">
    <text evidence="6">Lacks conserved residue(s) required for the propagation of feature annotation.</text>
</comment>
<dbReference type="InterPro" id="IPR025110">
    <property type="entry name" value="AMP-bd_C"/>
</dbReference>
<feature type="binding site" evidence="6">
    <location>
        <position position="532"/>
    </location>
    <ligand>
        <name>CoA</name>
        <dbReference type="ChEBI" id="CHEBI:57287"/>
    </ligand>
</feature>
<feature type="binding site" evidence="6">
    <location>
        <position position="548"/>
    </location>
    <ligand>
        <name>Mg(2+)</name>
        <dbReference type="ChEBI" id="CHEBI:18420"/>
    </ligand>
</feature>
<keyword evidence="6" id="KW-0479">Metal-binding</keyword>
<dbReference type="RefSeq" id="WP_131123340.1">
    <property type="nucleotide sequence ID" value="NZ_SIXH01000092.1"/>
</dbReference>
<evidence type="ECO:0000313" key="10">
    <source>
        <dbReference type="EMBL" id="TBO59213.1"/>
    </source>
</evidence>
<organism evidence="10 11">
    <name type="scientific">Streptomyces kasugaensis</name>
    <dbReference type="NCBI Taxonomy" id="1946"/>
    <lineage>
        <taxon>Bacteria</taxon>
        <taxon>Bacillati</taxon>
        <taxon>Actinomycetota</taxon>
        <taxon>Actinomycetes</taxon>
        <taxon>Kitasatosporales</taxon>
        <taxon>Streptomycetaceae</taxon>
        <taxon>Streptomyces</taxon>
    </lineage>
</organism>
<feature type="binding site" evidence="6">
    <location>
        <position position="551"/>
    </location>
    <ligand>
        <name>Mg(2+)</name>
        <dbReference type="ChEBI" id="CHEBI:18420"/>
    </ligand>
</feature>
<dbReference type="Gene3D" id="3.30.300.30">
    <property type="match status" value="1"/>
</dbReference>
<comment type="PTM">
    <text evidence="6">Acetylated. Deacetylation by the SIR2-homolog deacetylase activates the enzyme.</text>
</comment>
<comment type="function">
    <text evidence="6">Catalyzes the conversion of acetate into acetyl-CoA (AcCoA), an essential intermediate at the junction of anabolic and catabolic pathways. AcsA undergoes a two-step reaction. In the first half reaction, AcsA combines acetate with ATP to form acetyl-adenylate (AcAMP) intermediate. In the second half reaction, it can then transfer the acetyl group from AcAMP to the sulfhydryl group of CoA, forming the product AcCoA.</text>
</comment>
<dbReference type="Pfam" id="PF00501">
    <property type="entry name" value="AMP-binding"/>
    <property type="match status" value="1"/>
</dbReference>
<feature type="binding site" evidence="6">
    <location>
        <begin position="194"/>
        <end position="197"/>
    </location>
    <ligand>
        <name>CoA</name>
        <dbReference type="ChEBI" id="CHEBI:57287"/>
    </ligand>
</feature>
<feature type="binding site" evidence="6">
    <location>
        <begin position="420"/>
        <end position="425"/>
    </location>
    <ligand>
        <name>ATP</name>
        <dbReference type="ChEBI" id="CHEBI:30616"/>
    </ligand>
</feature>
<comment type="catalytic activity">
    <reaction evidence="6">
        <text>acetate + ATP + CoA = acetyl-CoA + AMP + diphosphate</text>
        <dbReference type="Rhea" id="RHEA:23176"/>
        <dbReference type="ChEBI" id="CHEBI:30089"/>
        <dbReference type="ChEBI" id="CHEBI:30616"/>
        <dbReference type="ChEBI" id="CHEBI:33019"/>
        <dbReference type="ChEBI" id="CHEBI:57287"/>
        <dbReference type="ChEBI" id="CHEBI:57288"/>
        <dbReference type="ChEBI" id="CHEBI:456215"/>
        <dbReference type="EC" id="6.2.1.1"/>
    </reaction>
</comment>
<dbReference type="Gene3D" id="3.40.50.12780">
    <property type="entry name" value="N-terminal domain of ligase-like"/>
    <property type="match status" value="1"/>
</dbReference>